<proteinExistence type="predicted"/>
<sequence length="289" mass="31093">KPKHNGSLWPPGFLYLHAGGIQAELVEAGHLPELEPLLVPTTVLGACYYEHEGQVNPFALMWAYVQQAKKHRLTVHLGTKVTRFATRNNRIQGVITNKGKFNAATVVLCTGAWTPIIGRMLGQDWDIPHVHGQALVTEAAPYLRLQNHIASAAFFEAAHNEEESSDDENAVLAISQTAEGHFLLGEATMNTDDLGSASTPAGQTVIANLAARHFPSLRSLSTLRGWAAPVAFTHDGLPFLGPVDGIDGLILATAFKSTVIVTPLVGKIVTDLVVNGYTNIDIAPFSPDR</sequence>
<dbReference type="GO" id="GO:0005737">
    <property type="term" value="C:cytoplasm"/>
    <property type="evidence" value="ECO:0007669"/>
    <property type="project" value="TreeGrafter"/>
</dbReference>
<comment type="caution">
    <text evidence="2">The sequence shown here is derived from an EMBL/GenBank/DDBJ whole genome shotgun (WGS) entry which is preliminary data.</text>
</comment>
<dbReference type="Pfam" id="PF01266">
    <property type="entry name" value="DAO"/>
    <property type="match status" value="1"/>
</dbReference>
<evidence type="ECO:0000259" key="1">
    <source>
        <dbReference type="Pfam" id="PF01266"/>
    </source>
</evidence>
<dbReference type="EMBL" id="BART01018155">
    <property type="protein sequence ID" value="GAG86623.1"/>
    <property type="molecule type" value="Genomic_DNA"/>
</dbReference>
<dbReference type="Gene3D" id="3.30.9.10">
    <property type="entry name" value="D-Amino Acid Oxidase, subunit A, domain 2"/>
    <property type="match status" value="1"/>
</dbReference>
<dbReference type="Gene3D" id="3.50.50.60">
    <property type="entry name" value="FAD/NAD(P)-binding domain"/>
    <property type="match status" value="1"/>
</dbReference>
<dbReference type="PANTHER" id="PTHR13847">
    <property type="entry name" value="SARCOSINE DEHYDROGENASE-RELATED"/>
    <property type="match status" value="1"/>
</dbReference>
<dbReference type="InterPro" id="IPR036188">
    <property type="entry name" value="FAD/NAD-bd_sf"/>
</dbReference>
<reference evidence="2" key="1">
    <citation type="journal article" date="2014" name="Front. Microbiol.">
        <title>High frequency of phylogenetically diverse reductive dehalogenase-homologous genes in deep subseafloor sedimentary metagenomes.</title>
        <authorList>
            <person name="Kawai M."/>
            <person name="Futagami T."/>
            <person name="Toyoda A."/>
            <person name="Takaki Y."/>
            <person name="Nishi S."/>
            <person name="Hori S."/>
            <person name="Arai W."/>
            <person name="Tsubouchi T."/>
            <person name="Morono Y."/>
            <person name="Uchiyama I."/>
            <person name="Ito T."/>
            <person name="Fujiyama A."/>
            <person name="Inagaki F."/>
            <person name="Takami H."/>
        </authorList>
    </citation>
    <scope>NUCLEOTIDE SEQUENCE</scope>
    <source>
        <strain evidence="2">Expedition CK06-06</strain>
    </source>
</reference>
<organism evidence="2">
    <name type="scientific">marine sediment metagenome</name>
    <dbReference type="NCBI Taxonomy" id="412755"/>
    <lineage>
        <taxon>unclassified sequences</taxon>
        <taxon>metagenomes</taxon>
        <taxon>ecological metagenomes</taxon>
    </lineage>
</organism>
<accession>X1BR33</accession>
<protein>
    <recommendedName>
        <fullName evidence="1">FAD dependent oxidoreductase domain-containing protein</fullName>
    </recommendedName>
</protein>
<evidence type="ECO:0000313" key="2">
    <source>
        <dbReference type="EMBL" id="GAG86623.1"/>
    </source>
</evidence>
<feature type="non-terminal residue" evidence="2">
    <location>
        <position position="1"/>
    </location>
</feature>
<dbReference type="AlphaFoldDB" id="X1BR33"/>
<dbReference type="InterPro" id="IPR006076">
    <property type="entry name" value="FAD-dep_OxRdtase"/>
</dbReference>
<dbReference type="SUPFAM" id="SSF51905">
    <property type="entry name" value="FAD/NAD(P)-binding domain"/>
    <property type="match status" value="1"/>
</dbReference>
<gene>
    <name evidence="2" type="ORF">S01H4_34326</name>
</gene>
<name>X1BR33_9ZZZZ</name>
<feature type="domain" description="FAD dependent oxidoreductase" evidence="1">
    <location>
        <begin position="18"/>
        <end position="272"/>
    </location>
</feature>